<dbReference type="InParanoid" id="A0LSA8"/>
<gene>
    <name evidence="2" type="ordered locus">Acel_0545</name>
</gene>
<feature type="region of interest" description="Disordered" evidence="1">
    <location>
        <begin position="103"/>
        <end position="174"/>
    </location>
</feature>
<feature type="compositionally biased region" description="Polar residues" evidence="1">
    <location>
        <begin position="164"/>
        <end position="174"/>
    </location>
</feature>
<dbReference type="AlphaFoldDB" id="A0LSA8"/>
<dbReference type="Proteomes" id="UP000008221">
    <property type="component" value="Chromosome"/>
</dbReference>
<dbReference type="EMBL" id="CP000481">
    <property type="protein sequence ID" value="ABK52318.1"/>
    <property type="molecule type" value="Genomic_DNA"/>
</dbReference>
<proteinExistence type="predicted"/>
<keyword evidence="3" id="KW-1185">Reference proteome</keyword>
<evidence type="ECO:0000256" key="1">
    <source>
        <dbReference type="SAM" id="MobiDB-lite"/>
    </source>
</evidence>
<protein>
    <submittedName>
        <fullName evidence="2">Uncharacterized protein</fullName>
    </submittedName>
</protein>
<accession>A0LSA8</accession>
<evidence type="ECO:0000313" key="3">
    <source>
        <dbReference type="Proteomes" id="UP000008221"/>
    </source>
</evidence>
<name>A0LSA8_ACIC1</name>
<dbReference type="KEGG" id="ace:Acel_0545"/>
<evidence type="ECO:0000313" key="2">
    <source>
        <dbReference type="EMBL" id="ABK52318.1"/>
    </source>
</evidence>
<dbReference type="HOGENOM" id="CLU_1536783_0_0_11"/>
<organism evidence="2 3">
    <name type="scientific">Acidothermus cellulolyticus (strain ATCC 43068 / DSM 8971 / 11B)</name>
    <dbReference type="NCBI Taxonomy" id="351607"/>
    <lineage>
        <taxon>Bacteria</taxon>
        <taxon>Bacillati</taxon>
        <taxon>Actinomycetota</taxon>
        <taxon>Actinomycetes</taxon>
        <taxon>Acidothermales</taxon>
        <taxon>Acidothermaceae</taxon>
        <taxon>Acidothermus</taxon>
    </lineage>
</organism>
<reference evidence="2 3" key="1">
    <citation type="journal article" date="2009" name="Genome Res.">
        <title>Complete genome of the cellulolytic thermophile Acidothermus cellulolyticus 11B provides insights into its ecophysiological and evolutionary adaptations.</title>
        <authorList>
            <person name="Barabote R.D."/>
            <person name="Xie G."/>
            <person name="Leu D.H."/>
            <person name="Normand P."/>
            <person name="Necsulea A."/>
            <person name="Daubin V."/>
            <person name="Medigue C."/>
            <person name="Adney W.S."/>
            <person name="Xu X.C."/>
            <person name="Lapidus A."/>
            <person name="Parales R.E."/>
            <person name="Detter C."/>
            <person name="Pujic P."/>
            <person name="Bruce D."/>
            <person name="Lavire C."/>
            <person name="Challacombe J.F."/>
            <person name="Brettin T.S."/>
            <person name="Berry A.M."/>
        </authorList>
    </citation>
    <scope>NUCLEOTIDE SEQUENCE [LARGE SCALE GENOMIC DNA]</scope>
    <source>
        <strain evidence="3">ATCC 43068 / DSM 8971 / 11B</strain>
    </source>
</reference>
<feature type="compositionally biased region" description="Low complexity" evidence="1">
    <location>
        <begin position="122"/>
        <end position="134"/>
    </location>
</feature>
<sequence>MTPSQRRIDVAAVVAALVETAEPLANRRFDDELHRAVVRGLDTQTARTLRWWQRAAIREVRTYVAALVPALTEGSARAMERAAAEFERSDAAWRLAGDIGSSGLPAATSRRDMGAGARSGFPSADAAGSGPRAGRAGHRTRDLESIQQRIRAVLAGDSPPAPTAEQQTGERSGG</sequence>